<reference evidence="3 4" key="1">
    <citation type="submission" date="2019-01" db="EMBL/GenBank/DDBJ databases">
        <title>Litorilituus lipolytica sp. nov., isolated from intertidal sand of the Yellow Sea in China.</title>
        <authorList>
            <person name="Liu A."/>
        </authorList>
    </citation>
    <scope>NUCLEOTIDE SEQUENCE [LARGE SCALE GENOMIC DNA]</scope>
    <source>
        <strain evidence="3 4">RZ04</strain>
    </source>
</reference>
<comment type="caution">
    <text evidence="3">The sequence shown here is derived from an EMBL/GenBank/DDBJ whole genome shotgun (WGS) entry which is preliminary data.</text>
</comment>
<dbReference type="OrthoDB" id="5904382at2"/>
<keyword evidence="4" id="KW-1185">Reference proteome</keyword>
<proteinExistence type="inferred from homology"/>
<dbReference type="EMBL" id="SAWY01000003">
    <property type="protein sequence ID" value="TPH18633.1"/>
    <property type="molecule type" value="Genomic_DNA"/>
</dbReference>
<evidence type="ECO:0000313" key="4">
    <source>
        <dbReference type="Proteomes" id="UP000315303"/>
    </source>
</evidence>
<keyword evidence="2" id="KW-0732">Signal</keyword>
<dbReference type="Gene3D" id="3.40.190.10">
    <property type="entry name" value="Periplasmic binding protein-like II"/>
    <property type="match status" value="2"/>
</dbReference>
<dbReference type="RefSeq" id="WP_140601507.1">
    <property type="nucleotide sequence ID" value="NZ_SAWY01000003.1"/>
</dbReference>
<dbReference type="SUPFAM" id="SSF53850">
    <property type="entry name" value="Periplasmic binding protein-like II"/>
    <property type="match status" value="1"/>
</dbReference>
<feature type="chain" id="PRO_5021197124" evidence="2">
    <location>
        <begin position="23"/>
        <end position="254"/>
    </location>
</feature>
<comment type="similarity">
    <text evidence="1">Belongs to the bacterial solute-binding protein 3 family.</text>
</comment>
<dbReference type="PANTHER" id="PTHR35936">
    <property type="entry name" value="MEMBRANE-BOUND LYTIC MUREIN TRANSGLYCOSYLASE F"/>
    <property type="match status" value="1"/>
</dbReference>
<dbReference type="AlphaFoldDB" id="A0A502L945"/>
<gene>
    <name evidence="3" type="ORF">EPA86_02480</name>
</gene>
<dbReference type="PANTHER" id="PTHR35936:SF25">
    <property type="entry name" value="ABC TRANSPORTER SUBSTRATE-BINDING PROTEIN"/>
    <property type="match status" value="1"/>
</dbReference>
<name>A0A502L945_9GAMM</name>
<feature type="signal peptide" evidence="2">
    <location>
        <begin position="1"/>
        <end position="22"/>
    </location>
</feature>
<accession>A0A502L945</accession>
<sequence>MRTITLSLAASLILILSLPIQAKNTLRFCQGEMPPYIFKQQGEKPVTGIWPTVFQEVFKNRTDITIESVVLPWKRCQKEVLYGKSDGFFMATKTPKRANDYLLLPSFHTLRIPYYYSTKAYPQGFTWNSYNDLKDKTIGILRGYTYFADFHQAWDNKQLNAEYGDDIEINLKKLFNNRLDLVWDCERIVNYHLKKLHYTDVIKESTGKHHIHEVGQHIGLSRKGNALKYQNFIIKRLTEMQASGVLEEIINQDY</sequence>
<protein>
    <submittedName>
        <fullName evidence="3">Transporter substrate-binding domain-containing protein</fullName>
    </submittedName>
</protein>
<dbReference type="Proteomes" id="UP000315303">
    <property type="component" value="Unassembled WGS sequence"/>
</dbReference>
<evidence type="ECO:0000256" key="2">
    <source>
        <dbReference type="SAM" id="SignalP"/>
    </source>
</evidence>
<evidence type="ECO:0000313" key="3">
    <source>
        <dbReference type="EMBL" id="TPH18633.1"/>
    </source>
</evidence>
<evidence type="ECO:0000256" key="1">
    <source>
        <dbReference type="ARBA" id="ARBA00010333"/>
    </source>
</evidence>
<organism evidence="3 4">
    <name type="scientific">Litorilituus lipolyticus</name>
    <dbReference type="NCBI Taxonomy" id="2491017"/>
    <lineage>
        <taxon>Bacteria</taxon>
        <taxon>Pseudomonadati</taxon>
        <taxon>Pseudomonadota</taxon>
        <taxon>Gammaproteobacteria</taxon>
        <taxon>Alteromonadales</taxon>
        <taxon>Colwelliaceae</taxon>
        <taxon>Litorilituus</taxon>
    </lineage>
</organism>